<dbReference type="InterPro" id="IPR006073">
    <property type="entry name" value="GTP-bd"/>
</dbReference>
<dbReference type="InterPro" id="IPR027417">
    <property type="entry name" value="P-loop_NTPase"/>
</dbReference>
<dbReference type="GO" id="GO:0046872">
    <property type="term" value="F:metal ion binding"/>
    <property type="evidence" value="ECO:0007669"/>
    <property type="project" value="UniProtKB-KW"/>
</dbReference>
<dbReference type="InterPro" id="IPR004520">
    <property type="entry name" value="GTPase_MnmE"/>
</dbReference>
<protein>
    <recommendedName>
        <fullName evidence="10">tRNA modification GTPase MnmE</fullName>
        <ecNumber evidence="10">3.6.-.-</ecNumber>
    </recommendedName>
</protein>
<evidence type="ECO:0000313" key="14">
    <source>
        <dbReference type="Proteomes" id="UP001302719"/>
    </source>
</evidence>
<dbReference type="Pfam" id="PF01926">
    <property type="entry name" value="MMR_HSR1"/>
    <property type="match status" value="1"/>
</dbReference>
<feature type="domain" description="TrmE-type G" evidence="12">
    <location>
        <begin position="234"/>
        <end position="405"/>
    </location>
</feature>
<dbReference type="Pfam" id="PF12631">
    <property type="entry name" value="MnmE_helical"/>
    <property type="match status" value="1"/>
</dbReference>
<name>A0AA96GC11_9BACT</name>
<dbReference type="SUPFAM" id="SSF52540">
    <property type="entry name" value="P-loop containing nucleoside triphosphate hydrolases"/>
    <property type="match status" value="1"/>
</dbReference>
<organism evidence="13 14">
    <name type="scientific">Candidatus Nitrospira allomarina</name>
    <dbReference type="NCBI Taxonomy" id="3020900"/>
    <lineage>
        <taxon>Bacteria</taxon>
        <taxon>Pseudomonadati</taxon>
        <taxon>Nitrospirota</taxon>
        <taxon>Nitrospiria</taxon>
        <taxon>Nitrospirales</taxon>
        <taxon>Nitrospiraceae</taxon>
        <taxon>Nitrospira</taxon>
    </lineage>
</organism>
<keyword evidence="9 10" id="KW-0342">GTP-binding</keyword>
<dbReference type="CDD" id="cd14858">
    <property type="entry name" value="TrmE_N"/>
    <property type="match status" value="1"/>
</dbReference>
<dbReference type="NCBIfam" id="TIGR00450">
    <property type="entry name" value="mnmE_trmE_thdF"/>
    <property type="match status" value="1"/>
</dbReference>
<dbReference type="InterPro" id="IPR025867">
    <property type="entry name" value="MnmE_helical"/>
</dbReference>
<dbReference type="PANTHER" id="PTHR42714">
    <property type="entry name" value="TRNA MODIFICATION GTPASE GTPBP3"/>
    <property type="match status" value="1"/>
</dbReference>
<evidence type="ECO:0000256" key="5">
    <source>
        <dbReference type="ARBA" id="ARBA00022741"/>
    </source>
</evidence>
<feature type="binding site" evidence="10">
    <location>
        <position position="268"/>
    </location>
    <ligand>
        <name>K(+)</name>
        <dbReference type="ChEBI" id="CHEBI:29103"/>
    </ligand>
</feature>
<dbReference type="InterPro" id="IPR027368">
    <property type="entry name" value="MnmE_dom2"/>
</dbReference>
<dbReference type="PANTHER" id="PTHR42714:SF2">
    <property type="entry name" value="TRNA MODIFICATION GTPASE GTPBP3, MITOCHONDRIAL"/>
    <property type="match status" value="1"/>
</dbReference>
<dbReference type="PROSITE" id="PS51709">
    <property type="entry name" value="G_TRME"/>
    <property type="match status" value="1"/>
</dbReference>
<dbReference type="GO" id="GO:0005829">
    <property type="term" value="C:cytosol"/>
    <property type="evidence" value="ECO:0007669"/>
    <property type="project" value="TreeGrafter"/>
</dbReference>
<evidence type="ECO:0000256" key="11">
    <source>
        <dbReference type="RuleBase" id="RU003313"/>
    </source>
</evidence>
<evidence type="ECO:0000256" key="9">
    <source>
        <dbReference type="ARBA" id="ARBA00023134"/>
    </source>
</evidence>
<dbReference type="RefSeq" id="WP_312645623.1">
    <property type="nucleotide sequence ID" value="NZ_CP116967.1"/>
</dbReference>
<dbReference type="HAMAP" id="MF_00379">
    <property type="entry name" value="GTPase_MnmE"/>
    <property type="match status" value="1"/>
</dbReference>
<accession>A0AA96GC11</accession>
<dbReference type="EC" id="3.6.-.-" evidence="10"/>
<comment type="subcellular location">
    <subcellularLocation>
        <location evidence="10">Cytoplasm</location>
    </subcellularLocation>
</comment>
<feature type="binding site" evidence="10">
    <location>
        <begin position="263"/>
        <end position="269"/>
    </location>
    <ligand>
        <name>GTP</name>
        <dbReference type="ChEBI" id="CHEBI:37565"/>
    </ligand>
</feature>
<dbReference type="InterPro" id="IPR018948">
    <property type="entry name" value="GTP-bd_TrmE_N"/>
</dbReference>
<evidence type="ECO:0000256" key="10">
    <source>
        <dbReference type="HAMAP-Rule" id="MF_00379"/>
    </source>
</evidence>
<evidence type="ECO:0000256" key="8">
    <source>
        <dbReference type="ARBA" id="ARBA00022958"/>
    </source>
</evidence>
<feature type="binding site" evidence="10">
    <location>
        <position position="99"/>
    </location>
    <ligand>
        <name>(6S)-5-formyl-5,6,7,8-tetrahydrofolate</name>
        <dbReference type="ChEBI" id="CHEBI:57457"/>
    </ligand>
</feature>
<dbReference type="GO" id="GO:0030488">
    <property type="term" value="P:tRNA methylation"/>
    <property type="evidence" value="ECO:0007669"/>
    <property type="project" value="TreeGrafter"/>
</dbReference>
<keyword evidence="6 10" id="KW-0378">Hydrolase</keyword>
<feature type="binding site" evidence="10">
    <location>
        <position position="24"/>
    </location>
    <ligand>
        <name>(6S)-5-formyl-5,6,7,8-tetrahydrofolate</name>
        <dbReference type="ChEBI" id="CHEBI:57457"/>
    </ligand>
</feature>
<keyword evidence="4 10" id="KW-0479">Metal-binding</keyword>
<keyword evidence="3 10" id="KW-0819">tRNA processing</keyword>
<evidence type="ECO:0000256" key="7">
    <source>
        <dbReference type="ARBA" id="ARBA00022842"/>
    </source>
</evidence>
<keyword evidence="7 10" id="KW-0460">Magnesium</keyword>
<dbReference type="NCBIfam" id="NF003661">
    <property type="entry name" value="PRK05291.1-3"/>
    <property type="match status" value="1"/>
</dbReference>
<dbReference type="CDD" id="cd04164">
    <property type="entry name" value="trmE"/>
    <property type="match status" value="1"/>
</dbReference>
<keyword evidence="5 10" id="KW-0547">Nucleotide-binding</keyword>
<dbReference type="InterPro" id="IPR005225">
    <property type="entry name" value="Small_GTP-bd"/>
</dbReference>
<proteinExistence type="inferred from homology"/>
<dbReference type="GO" id="GO:0005525">
    <property type="term" value="F:GTP binding"/>
    <property type="evidence" value="ECO:0007669"/>
    <property type="project" value="UniProtKB-UniRule"/>
</dbReference>
<dbReference type="Gene3D" id="3.40.50.300">
    <property type="entry name" value="P-loop containing nucleotide triphosphate hydrolases"/>
    <property type="match status" value="1"/>
</dbReference>
<evidence type="ECO:0000259" key="12">
    <source>
        <dbReference type="PROSITE" id="PS51709"/>
    </source>
</evidence>
<dbReference type="InterPro" id="IPR027266">
    <property type="entry name" value="TrmE/GcvT-like"/>
</dbReference>
<evidence type="ECO:0000256" key="4">
    <source>
        <dbReference type="ARBA" id="ARBA00022723"/>
    </source>
</evidence>
<dbReference type="Proteomes" id="UP001302719">
    <property type="component" value="Chromosome"/>
</dbReference>
<reference evidence="13 14" key="1">
    <citation type="submission" date="2023-01" db="EMBL/GenBank/DDBJ databases">
        <title>Cultivation and genomic characterization of new, ubiquitous marine nitrite-oxidizing bacteria from the Nitrospirales.</title>
        <authorList>
            <person name="Mueller A.J."/>
            <person name="Daebeler A."/>
            <person name="Herbold C.W."/>
            <person name="Kirkegaard R.H."/>
            <person name="Daims H."/>
        </authorList>
    </citation>
    <scope>NUCLEOTIDE SEQUENCE [LARGE SCALE GENOMIC DNA]</scope>
    <source>
        <strain evidence="13 14">VA</strain>
    </source>
</reference>
<comment type="cofactor">
    <cofactor evidence="10">
        <name>K(+)</name>
        <dbReference type="ChEBI" id="CHEBI:29103"/>
    </cofactor>
    <text evidence="10">Binds 1 potassium ion per subunit.</text>
</comment>
<comment type="function">
    <text evidence="10">Exhibits a very high intrinsic GTPase hydrolysis rate. Involved in the addition of a carboxymethylaminomethyl (cmnm) group at the wobble position (U34) of certain tRNAs, forming tRNA-cmnm(5)s(2)U34.</text>
</comment>
<comment type="similarity">
    <text evidence="1 10 11">Belongs to the TRAFAC class TrmE-Era-EngA-EngB-Septin-like GTPase superfamily. TrmE GTPase family.</text>
</comment>
<feature type="binding site" evidence="10">
    <location>
        <position position="265"/>
    </location>
    <ligand>
        <name>K(+)</name>
        <dbReference type="ChEBI" id="CHEBI:29103"/>
    </ligand>
</feature>
<evidence type="ECO:0000256" key="2">
    <source>
        <dbReference type="ARBA" id="ARBA00022490"/>
    </source>
</evidence>
<dbReference type="GO" id="GO:0002098">
    <property type="term" value="P:tRNA wobble uridine modification"/>
    <property type="evidence" value="ECO:0007669"/>
    <property type="project" value="TreeGrafter"/>
</dbReference>
<dbReference type="InterPro" id="IPR031168">
    <property type="entry name" value="G_TrmE"/>
</dbReference>
<feature type="binding site" evidence="10">
    <location>
        <begin position="244"/>
        <end position="249"/>
    </location>
    <ligand>
        <name>GTP</name>
        <dbReference type="ChEBI" id="CHEBI:37565"/>
    </ligand>
</feature>
<evidence type="ECO:0000256" key="1">
    <source>
        <dbReference type="ARBA" id="ARBA00011043"/>
    </source>
</evidence>
<feature type="binding site" evidence="10">
    <location>
        <position position="244"/>
    </location>
    <ligand>
        <name>K(+)</name>
        <dbReference type="ChEBI" id="CHEBI:29103"/>
    </ligand>
</feature>
<evidence type="ECO:0000256" key="3">
    <source>
        <dbReference type="ARBA" id="ARBA00022694"/>
    </source>
</evidence>
<dbReference type="NCBIfam" id="TIGR00231">
    <property type="entry name" value="small_GTP"/>
    <property type="match status" value="1"/>
</dbReference>
<evidence type="ECO:0000313" key="13">
    <source>
        <dbReference type="EMBL" id="WNM59003.1"/>
    </source>
</evidence>
<evidence type="ECO:0000256" key="6">
    <source>
        <dbReference type="ARBA" id="ARBA00022801"/>
    </source>
</evidence>
<dbReference type="FunFam" id="3.40.50.300:FF:001376">
    <property type="entry name" value="tRNA modification GTPase MnmE"/>
    <property type="match status" value="1"/>
</dbReference>
<dbReference type="PRINTS" id="PR00449">
    <property type="entry name" value="RASTRNSFRMNG"/>
</dbReference>
<keyword evidence="2 10" id="KW-0963">Cytoplasm</keyword>
<feature type="binding site" evidence="10">
    <location>
        <position position="138"/>
    </location>
    <ligand>
        <name>(6S)-5-formyl-5,6,7,8-tetrahydrofolate</name>
        <dbReference type="ChEBI" id="CHEBI:57457"/>
    </ligand>
</feature>
<feature type="binding site" evidence="10">
    <location>
        <position position="248"/>
    </location>
    <ligand>
        <name>Mg(2+)</name>
        <dbReference type="ChEBI" id="CHEBI:18420"/>
    </ligand>
</feature>
<dbReference type="KEGG" id="nall:PP769_04340"/>
<sequence>MGSLDDTICAVATPMGEGGVGIVRVSGTHALPVASSILRLRSGKPLEQIKPYQLYLGQFVWNPRQPGEIVGREISSALDEVLVVMMRAPRSYTGEDVVEVHAHGGPVIVNAICEALTQAGARLAEPGEFTKRSFLNGRMDLTQAEGVLDTIRANSLQSLRMAQEHLQGRLSMVIQHQRDRLVKLVAHLEAGMDFVDDDIQFIDQRELKHNTEEVLREIFQLLESAEEGRMIREGIRTVIIGRPNVGKSSLLNGILGTNRAIVSHIPGTTRDVLEEAIMVEGVMIRLFDTAGLRETTDELENEGMNRATQAIEEADVLIMAFDRSSALNDKDVFFIEKYHEQPCVMVLNKIDLPAKFSQKELQDIVRQPMKNSENSSVGEKRYVEVSALSGEGLDNLKKAIKSLAVGRQYEAGDSVLVSRLRHKTLLQNAGEALKNALLAIDDGLSAECVALELRMALNSLGEIVGAITNEDILDQIFREFCIGK</sequence>
<feature type="binding site" evidence="10">
    <location>
        <position position="263"/>
    </location>
    <ligand>
        <name>K(+)</name>
        <dbReference type="ChEBI" id="CHEBI:29103"/>
    </ligand>
</feature>
<feature type="binding site" evidence="10">
    <location>
        <begin position="288"/>
        <end position="291"/>
    </location>
    <ligand>
        <name>GTP</name>
        <dbReference type="ChEBI" id="CHEBI:37565"/>
    </ligand>
</feature>
<feature type="binding site" evidence="10">
    <location>
        <position position="269"/>
    </location>
    <ligand>
        <name>Mg(2+)</name>
        <dbReference type="ChEBI" id="CHEBI:18420"/>
    </ligand>
</feature>
<dbReference type="AlphaFoldDB" id="A0AA96GC11"/>
<dbReference type="Pfam" id="PF10396">
    <property type="entry name" value="TrmE_N"/>
    <property type="match status" value="1"/>
</dbReference>
<comment type="subunit">
    <text evidence="10">Homodimer. Heterotetramer of two MnmE and two MnmG subunits.</text>
</comment>
<keyword evidence="14" id="KW-1185">Reference proteome</keyword>
<dbReference type="EMBL" id="CP116967">
    <property type="protein sequence ID" value="WNM59003.1"/>
    <property type="molecule type" value="Genomic_DNA"/>
</dbReference>
<feature type="binding site" evidence="10">
    <location>
        <position position="484"/>
    </location>
    <ligand>
        <name>(6S)-5-formyl-5,6,7,8-tetrahydrofolate</name>
        <dbReference type="ChEBI" id="CHEBI:57457"/>
    </ligand>
</feature>
<keyword evidence="8 10" id="KW-0630">Potassium</keyword>
<dbReference type="Gene3D" id="1.20.120.430">
    <property type="entry name" value="tRNA modification GTPase MnmE domain 2"/>
    <property type="match status" value="1"/>
</dbReference>
<dbReference type="Gene3D" id="3.30.1360.120">
    <property type="entry name" value="Probable tRNA modification gtpase trme, domain 1"/>
    <property type="match status" value="1"/>
</dbReference>
<dbReference type="GO" id="GO:0003924">
    <property type="term" value="F:GTPase activity"/>
    <property type="evidence" value="ECO:0007669"/>
    <property type="project" value="UniProtKB-UniRule"/>
</dbReference>
<comment type="caution">
    <text evidence="10">Lacks conserved residue(s) required for the propagation of feature annotation.</text>
</comment>
<gene>
    <name evidence="10 13" type="primary">mnmE</name>
    <name evidence="10" type="synonym">trmE</name>
    <name evidence="13" type="ORF">PP769_04340</name>
</gene>